<reference evidence="2 3" key="1">
    <citation type="submission" date="2017-04" db="EMBL/GenBank/DDBJ databases">
        <authorList>
            <person name="Afonso C.L."/>
            <person name="Miller P.J."/>
            <person name="Scott M.A."/>
            <person name="Spackman E."/>
            <person name="Goraichik I."/>
            <person name="Dimitrov K.M."/>
            <person name="Suarez D.L."/>
            <person name="Swayne D.E."/>
        </authorList>
    </citation>
    <scope>NUCLEOTIDE SEQUENCE [LARGE SCALE GENOMIC DNA]</scope>
    <source>
        <strain evidence="2 3">N3/975</strain>
    </source>
</reference>
<feature type="region of interest" description="Disordered" evidence="1">
    <location>
        <begin position="1"/>
        <end position="33"/>
    </location>
</feature>
<feature type="compositionally biased region" description="Polar residues" evidence="1">
    <location>
        <begin position="1"/>
        <end position="19"/>
    </location>
</feature>
<gene>
    <name evidence="2" type="ORF">SAMN05661091_2329</name>
</gene>
<evidence type="ECO:0000313" key="2">
    <source>
        <dbReference type="EMBL" id="SMF83184.1"/>
    </source>
</evidence>
<accession>A0A1X7HC48</accession>
<dbReference type="EMBL" id="LT840184">
    <property type="protein sequence ID" value="SMF83184.1"/>
    <property type="molecule type" value="Genomic_DNA"/>
</dbReference>
<proteinExistence type="predicted"/>
<evidence type="ECO:0000313" key="3">
    <source>
        <dbReference type="Proteomes" id="UP000192940"/>
    </source>
</evidence>
<protein>
    <submittedName>
        <fullName evidence="2">Uncharacterized protein</fullName>
    </submittedName>
</protein>
<keyword evidence="3" id="KW-1185">Reference proteome</keyword>
<name>A0A1X7HC48_9BACL</name>
<dbReference type="AlphaFoldDB" id="A0A1X7HC48"/>
<dbReference type="Proteomes" id="UP000192940">
    <property type="component" value="Chromosome I"/>
</dbReference>
<evidence type="ECO:0000256" key="1">
    <source>
        <dbReference type="SAM" id="MobiDB-lite"/>
    </source>
</evidence>
<sequence length="57" mass="6297">MSKSNSNEPTKSEVYTTKLNKMPVPGEGLDNTEFSAEQAAEVFMNNPSSEKTSKEQQ</sequence>
<organism evidence="2 3">
    <name type="scientific">Paenibacillus uliginis N3/975</name>
    <dbReference type="NCBI Taxonomy" id="1313296"/>
    <lineage>
        <taxon>Bacteria</taxon>
        <taxon>Bacillati</taxon>
        <taxon>Bacillota</taxon>
        <taxon>Bacilli</taxon>
        <taxon>Bacillales</taxon>
        <taxon>Paenibacillaceae</taxon>
        <taxon>Paenibacillus</taxon>
    </lineage>
</organism>
<dbReference type="RefSeq" id="WP_208919316.1">
    <property type="nucleotide sequence ID" value="NZ_LT840184.1"/>
</dbReference>